<protein>
    <submittedName>
        <fullName evidence="1">Ring u-box domain and arm repeat-containing protein</fullName>
    </submittedName>
</protein>
<evidence type="ECO:0000313" key="2">
    <source>
        <dbReference type="Proteomes" id="UP000037460"/>
    </source>
</evidence>
<dbReference type="PANTHER" id="PTHR23315">
    <property type="entry name" value="U BOX DOMAIN-CONTAINING"/>
    <property type="match status" value="1"/>
</dbReference>
<sequence>MRRKANRLLAINDAGGIVPLVKICESGTTQGKEKATAAIWHLALDRENQVALAANGAIKPLVSMLADGTPEAKKFASKALTRMAIGNSDNQAQIAKRWQG</sequence>
<name>A0A0M0J5D6_9EUKA</name>
<dbReference type="Gene3D" id="1.25.10.10">
    <property type="entry name" value="Leucine-rich Repeat Variant"/>
    <property type="match status" value="1"/>
</dbReference>
<dbReference type="AlphaFoldDB" id="A0A0M0J5D6"/>
<organism evidence="1 2">
    <name type="scientific">Chrysochromulina tobinii</name>
    <dbReference type="NCBI Taxonomy" id="1460289"/>
    <lineage>
        <taxon>Eukaryota</taxon>
        <taxon>Haptista</taxon>
        <taxon>Haptophyta</taxon>
        <taxon>Prymnesiophyceae</taxon>
        <taxon>Prymnesiales</taxon>
        <taxon>Chrysochromulinaceae</taxon>
        <taxon>Chrysochromulina</taxon>
    </lineage>
</organism>
<dbReference type="InterPro" id="IPR011989">
    <property type="entry name" value="ARM-like"/>
</dbReference>
<dbReference type="InterPro" id="IPR016024">
    <property type="entry name" value="ARM-type_fold"/>
</dbReference>
<keyword evidence="2" id="KW-1185">Reference proteome</keyword>
<dbReference type="Proteomes" id="UP000037460">
    <property type="component" value="Unassembled WGS sequence"/>
</dbReference>
<accession>A0A0M0J5D6</accession>
<dbReference type="EMBL" id="JWZX01003356">
    <property type="protein sequence ID" value="KOO21522.1"/>
    <property type="molecule type" value="Genomic_DNA"/>
</dbReference>
<gene>
    <name evidence="1" type="ORF">Ctob_001901</name>
</gene>
<dbReference type="PANTHER" id="PTHR23315:SF7">
    <property type="entry name" value="U-BOX DOMAIN-CONTAINING PROTEIN 4"/>
    <property type="match status" value="1"/>
</dbReference>
<dbReference type="OrthoDB" id="7537227at2759"/>
<dbReference type="SUPFAM" id="SSF48371">
    <property type="entry name" value="ARM repeat"/>
    <property type="match status" value="1"/>
</dbReference>
<comment type="caution">
    <text evidence="1">The sequence shown here is derived from an EMBL/GenBank/DDBJ whole genome shotgun (WGS) entry which is preliminary data.</text>
</comment>
<proteinExistence type="predicted"/>
<evidence type="ECO:0000313" key="1">
    <source>
        <dbReference type="EMBL" id="KOO21522.1"/>
    </source>
</evidence>
<reference evidence="2" key="1">
    <citation type="journal article" date="2015" name="PLoS Genet.">
        <title>Genome Sequence and Transcriptome Analyses of Chrysochromulina tobin: Metabolic Tools for Enhanced Algal Fitness in the Prominent Order Prymnesiales (Haptophyceae).</title>
        <authorList>
            <person name="Hovde B.T."/>
            <person name="Deodato C.R."/>
            <person name="Hunsperger H.M."/>
            <person name="Ryken S.A."/>
            <person name="Yost W."/>
            <person name="Jha R.K."/>
            <person name="Patterson J."/>
            <person name="Monnat R.J. Jr."/>
            <person name="Barlow S.B."/>
            <person name="Starkenburg S.R."/>
            <person name="Cattolico R.A."/>
        </authorList>
    </citation>
    <scope>NUCLEOTIDE SEQUENCE</scope>
    <source>
        <strain evidence="2">CCMP291</strain>
    </source>
</reference>